<comment type="caution">
    <text evidence="1">The sequence shown here is derived from an EMBL/GenBank/DDBJ whole genome shotgun (WGS) entry which is preliminary data.</text>
</comment>
<keyword evidence="2" id="KW-1185">Reference proteome</keyword>
<dbReference type="SUPFAM" id="SSF53756">
    <property type="entry name" value="UDP-Glycosyltransferase/glycogen phosphorylase"/>
    <property type="match status" value="1"/>
</dbReference>
<reference evidence="1 2" key="1">
    <citation type="submission" date="2023-12" db="EMBL/GenBank/DDBJ databases">
        <title>Novel species of the genus Arcicella isolated from rivers.</title>
        <authorList>
            <person name="Lu H."/>
        </authorList>
    </citation>
    <scope>NUCLEOTIDE SEQUENCE [LARGE SCALE GENOMIC DNA]</scope>
    <source>
        <strain evidence="1 2">KCTC 23307</strain>
    </source>
</reference>
<name>A0ABU5Q4R7_9BACT</name>
<dbReference type="Proteomes" id="UP001302949">
    <property type="component" value="Unassembled WGS sequence"/>
</dbReference>
<dbReference type="InterPro" id="IPR043148">
    <property type="entry name" value="TagF_C"/>
</dbReference>
<gene>
    <name evidence="1" type="ORF">VB248_01665</name>
</gene>
<protein>
    <recommendedName>
        <fullName evidence="3">UDP-N-acetylglucosamine 2-epimerase</fullName>
    </recommendedName>
</protein>
<evidence type="ECO:0000313" key="1">
    <source>
        <dbReference type="EMBL" id="MEA5137819.1"/>
    </source>
</evidence>
<evidence type="ECO:0008006" key="3">
    <source>
        <dbReference type="Google" id="ProtNLM"/>
    </source>
</evidence>
<accession>A0ABU5Q4R7</accession>
<dbReference type="EMBL" id="JAYFUM010000001">
    <property type="protein sequence ID" value="MEA5137819.1"/>
    <property type="molecule type" value="Genomic_DNA"/>
</dbReference>
<sequence length="344" mass="39366">MQKKILFITGSINQTTQMEQISKELPEFDCWFSQIFVDSPIYQWLIDNTQLLDRTVVSGQFKENSEKYCREKGLKMDYKGRKQHYDLVVYCSDLIIPDRMLQTKTLWVQEGMIDEHNTVSKLIKKLKLPPYLAIGTSLNGASNICDVYCAASEGYKNRFANIGTDAHKIFVTGMPNFDNCEQYFQNDFPLHNYVLVATSDSRECFRNEDRIGFIKDCVAKAAGRQMIFKLHPNEIVERAVAEIKENTPEGTIIYTSGNLNPMIANCDEFITQYSSAVYVGMALGKKVHSYFDEAELKSQMPLQNKGTSAKNIAQVCRDFLAFSGKKEDFAKSYQYRAVSELVYQ</sequence>
<dbReference type="Gene3D" id="3.40.50.12580">
    <property type="match status" value="1"/>
</dbReference>
<proteinExistence type="predicted"/>
<evidence type="ECO:0000313" key="2">
    <source>
        <dbReference type="Proteomes" id="UP001302949"/>
    </source>
</evidence>
<dbReference type="RefSeq" id="WP_323294984.1">
    <property type="nucleotide sequence ID" value="NZ_JAYFUM010000001.1"/>
</dbReference>
<organism evidence="1 2">
    <name type="scientific">Arcicella rigui</name>
    <dbReference type="NCBI Taxonomy" id="797020"/>
    <lineage>
        <taxon>Bacteria</taxon>
        <taxon>Pseudomonadati</taxon>
        <taxon>Bacteroidota</taxon>
        <taxon>Cytophagia</taxon>
        <taxon>Cytophagales</taxon>
        <taxon>Flectobacillaceae</taxon>
        <taxon>Arcicella</taxon>
    </lineage>
</organism>